<dbReference type="HOGENOM" id="CLU_2979334_0_0_1"/>
<evidence type="ECO:0000256" key="1">
    <source>
        <dbReference type="SAM" id="MobiDB-lite"/>
    </source>
</evidence>
<organism evidence="2 3">
    <name type="scientific">Hebeloma cylindrosporum</name>
    <dbReference type="NCBI Taxonomy" id="76867"/>
    <lineage>
        <taxon>Eukaryota</taxon>
        <taxon>Fungi</taxon>
        <taxon>Dikarya</taxon>
        <taxon>Basidiomycota</taxon>
        <taxon>Agaricomycotina</taxon>
        <taxon>Agaricomycetes</taxon>
        <taxon>Agaricomycetidae</taxon>
        <taxon>Agaricales</taxon>
        <taxon>Agaricineae</taxon>
        <taxon>Hymenogastraceae</taxon>
        <taxon>Hebeloma</taxon>
    </lineage>
</organism>
<proteinExistence type="predicted"/>
<protein>
    <submittedName>
        <fullName evidence="2">Uncharacterized protein</fullName>
    </submittedName>
</protein>
<reference evidence="2 3" key="1">
    <citation type="submission" date="2014-04" db="EMBL/GenBank/DDBJ databases">
        <authorList>
            <consortium name="DOE Joint Genome Institute"/>
            <person name="Kuo A."/>
            <person name="Gay G."/>
            <person name="Dore J."/>
            <person name="Kohler A."/>
            <person name="Nagy L.G."/>
            <person name="Floudas D."/>
            <person name="Copeland A."/>
            <person name="Barry K.W."/>
            <person name="Cichocki N."/>
            <person name="Veneault-Fourrey C."/>
            <person name="LaButti K."/>
            <person name="Lindquist E.A."/>
            <person name="Lipzen A."/>
            <person name="Lundell T."/>
            <person name="Morin E."/>
            <person name="Murat C."/>
            <person name="Sun H."/>
            <person name="Tunlid A."/>
            <person name="Henrissat B."/>
            <person name="Grigoriev I.V."/>
            <person name="Hibbett D.S."/>
            <person name="Martin F."/>
            <person name="Nordberg H.P."/>
            <person name="Cantor M.N."/>
            <person name="Hua S.X."/>
        </authorList>
    </citation>
    <scope>NUCLEOTIDE SEQUENCE [LARGE SCALE GENOMIC DNA]</scope>
    <source>
        <strain evidence="3">h7</strain>
    </source>
</reference>
<name>A0A0C3C0Q8_HEBCY</name>
<dbReference type="AlphaFoldDB" id="A0A0C3C0Q8"/>
<accession>A0A0C3C0Q8</accession>
<keyword evidence="3" id="KW-1185">Reference proteome</keyword>
<feature type="region of interest" description="Disordered" evidence="1">
    <location>
        <begin position="22"/>
        <end position="43"/>
    </location>
</feature>
<dbReference type="EMBL" id="KN831798">
    <property type="protein sequence ID" value="KIM37246.1"/>
    <property type="molecule type" value="Genomic_DNA"/>
</dbReference>
<dbReference type="Proteomes" id="UP000053424">
    <property type="component" value="Unassembled WGS sequence"/>
</dbReference>
<reference evidence="3" key="2">
    <citation type="submission" date="2015-01" db="EMBL/GenBank/DDBJ databases">
        <title>Evolutionary Origins and Diversification of the Mycorrhizal Mutualists.</title>
        <authorList>
            <consortium name="DOE Joint Genome Institute"/>
            <consortium name="Mycorrhizal Genomics Consortium"/>
            <person name="Kohler A."/>
            <person name="Kuo A."/>
            <person name="Nagy L.G."/>
            <person name="Floudas D."/>
            <person name="Copeland A."/>
            <person name="Barry K.W."/>
            <person name="Cichocki N."/>
            <person name="Veneault-Fourrey C."/>
            <person name="LaButti K."/>
            <person name="Lindquist E.A."/>
            <person name="Lipzen A."/>
            <person name="Lundell T."/>
            <person name="Morin E."/>
            <person name="Murat C."/>
            <person name="Riley R."/>
            <person name="Ohm R."/>
            <person name="Sun H."/>
            <person name="Tunlid A."/>
            <person name="Henrissat B."/>
            <person name="Grigoriev I.V."/>
            <person name="Hibbett D.S."/>
            <person name="Martin F."/>
        </authorList>
    </citation>
    <scope>NUCLEOTIDE SEQUENCE [LARGE SCALE GENOMIC DNA]</scope>
    <source>
        <strain evidence="3">h7</strain>
    </source>
</reference>
<sequence>MAVGSGHEKCNESMVTRLYAPKIVGTRSPNRRGQQEPTRRSSMTVWILQPPLLEVMDF</sequence>
<gene>
    <name evidence="2" type="ORF">M413DRAFT_448562</name>
</gene>
<evidence type="ECO:0000313" key="3">
    <source>
        <dbReference type="Proteomes" id="UP000053424"/>
    </source>
</evidence>
<evidence type="ECO:0000313" key="2">
    <source>
        <dbReference type="EMBL" id="KIM37246.1"/>
    </source>
</evidence>